<dbReference type="OrthoDB" id="591557at2759"/>
<protein>
    <recommendedName>
        <fullName evidence="1">F-box domain-containing protein</fullName>
    </recommendedName>
</protein>
<proteinExistence type="predicted"/>
<dbReference type="Pfam" id="PF08268">
    <property type="entry name" value="FBA_3"/>
    <property type="match status" value="1"/>
</dbReference>
<evidence type="ECO:0000259" key="1">
    <source>
        <dbReference type="PROSITE" id="PS50181"/>
    </source>
</evidence>
<dbReference type="InterPro" id="IPR001810">
    <property type="entry name" value="F-box_dom"/>
</dbReference>
<dbReference type="Proteomes" id="UP000489600">
    <property type="component" value="Unassembled WGS sequence"/>
</dbReference>
<organism evidence="2 3">
    <name type="scientific">Arabis nemorensis</name>
    <dbReference type="NCBI Taxonomy" id="586526"/>
    <lineage>
        <taxon>Eukaryota</taxon>
        <taxon>Viridiplantae</taxon>
        <taxon>Streptophyta</taxon>
        <taxon>Embryophyta</taxon>
        <taxon>Tracheophyta</taxon>
        <taxon>Spermatophyta</taxon>
        <taxon>Magnoliopsida</taxon>
        <taxon>eudicotyledons</taxon>
        <taxon>Gunneridae</taxon>
        <taxon>Pentapetalae</taxon>
        <taxon>rosids</taxon>
        <taxon>malvids</taxon>
        <taxon>Brassicales</taxon>
        <taxon>Brassicaceae</taxon>
        <taxon>Arabideae</taxon>
        <taxon>Arabis</taxon>
    </lineage>
</organism>
<evidence type="ECO:0000313" key="3">
    <source>
        <dbReference type="Proteomes" id="UP000489600"/>
    </source>
</evidence>
<dbReference type="AlphaFoldDB" id="A0A565CVG9"/>
<dbReference type="NCBIfam" id="TIGR01640">
    <property type="entry name" value="F_box_assoc_1"/>
    <property type="match status" value="1"/>
</dbReference>
<name>A0A565CVG9_9BRAS</name>
<dbReference type="EMBL" id="CABITT030000008">
    <property type="protein sequence ID" value="VVB17688.1"/>
    <property type="molecule type" value="Genomic_DNA"/>
</dbReference>
<dbReference type="PROSITE" id="PS50181">
    <property type="entry name" value="FBOX"/>
    <property type="match status" value="1"/>
</dbReference>
<keyword evidence="3" id="KW-1185">Reference proteome</keyword>
<dbReference type="PANTHER" id="PTHR31672">
    <property type="entry name" value="BNACNNG10540D PROTEIN"/>
    <property type="match status" value="1"/>
</dbReference>
<evidence type="ECO:0000313" key="2">
    <source>
        <dbReference type="EMBL" id="VVB17688.1"/>
    </source>
</evidence>
<comment type="caution">
    <text evidence="2">The sequence shown here is derived from an EMBL/GenBank/DDBJ whole genome shotgun (WGS) entry which is preliminary data.</text>
</comment>
<dbReference type="InterPro" id="IPR050796">
    <property type="entry name" value="SCF_F-box_component"/>
</dbReference>
<accession>A0A565CVG9</accession>
<dbReference type="SUPFAM" id="SSF81383">
    <property type="entry name" value="F-box domain"/>
    <property type="match status" value="1"/>
</dbReference>
<sequence length="404" mass="45910">MATIPMDIVDDLFLRLPATALVRFRLLSKPCFSLIEKPDFVASHLKRTLETGDNLMILLRGPRGLRTFYLESPDKVSDVEHPLQTGGSTEVFGSCNGLVGLVNSPVEIALFNPSTRKIFRLPFECVDFPESTITPEHVFYGLGYDSVNDDYKVVRMAQSKRDPTKSRFRFPLEIKVFSLKRNSWKEIYLRMDVQVLFVMFYYHLLYRRGNAVLASNCLHWVLPRGRGIAFNAIVSFDLAADDLGITTFPMKLRSKDNLDIGVLDGLLCLMCYELSHVDIWVCTEYKGYDSYAWTKQFKVPKPEDVESFEHLRPLMYSKDKTKILMEINNAKNLMWFDLESETFTKVGIKDCDIPYSAEILVSSLVLGCNGDLPKKEARAGGDKVTQKGNKKGGGFLSKGFKLKL</sequence>
<dbReference type="InterPro" id="IPR013187">
    <property type="entry name" value="F-box-assoc_dom_typ3"/>
</dbReference>
<dbReference type="InterPro" id="IPR017451">
    <property type="entry name" value="F-box-assoc_interact_dom"/>
</dbReference>
<dbReference type="InterPro" id="IPR036047">
    <property type="entry name" value="F-box-like_dom_sf"/>
</dbReference>
<reference evidence="2" key="1">
    <citation type="submission" date="2019-07" db="EMBL/GenBank/DDBJ databases">
        <authorList>
            <person name="Dittberner H."/>
        </authorList>
    </citation>
    <scope>NUCLEOTIDE SEQUENCE [LARGE SCALE GENOMIC DNA]</scope>
</reference>
<gene>
    <name evidence="2" type="ORF">ANE_LOCUS28132</name>
</gene>
<dbReference type="PANTHER" id="PTHR31672:SF13">
    <property type="entry name" value="F-BOX PROTEIN CPR30-LIKE"/>
    <property type="match status" value="1"/>
</dbReference>
<feature type="domain" description="F-box" evidence="1">
    <location>
        <begin position="1"/>
        <end position="45"/>
    </location>
</feature>